<sequence length="504" mass="57472">MVPKISNFKHNFILNRKGSSDSNKDSLIFEDIQSFLAGEKNNNEDSFNFVIGAEKKVNLSTLINISNVCKRWRDITKSMISTRQTEVGLTLNPGTHNIQDFIKHINHPFCLFQHIRYFQMPLVAPNQTIYQSNIEYIDSNLETIGTGLESINFNRGGLTVYNRLVDNLLSTPHSHLLPHLKRVQQIDYRKGINPKIFGQLEELKIAFGEPINHNDIYKVLGHCQRAKILDVRITTENSRLVILDKLFSSIPRSVEKLTLHVEPKVPYPYHLLPHTLKQLVLINKRQENSDGYYKYLATSQINSAMFSDQNWSRLFGALPLTRLTTISLGLVFPIEMQDIGQFAPLLPSTVENLSIRFYSPQLFPILKRLLFENDLSNLKVLKLEATASVNVYMNLSNIIEMVSDFLKIGKSPNIQELVLSSYFGEMIKVDEIGQLELNLLNLIANSQSIKLFQIQGAPLFRTPLTITDYPIGQILVNTYNSMNINSPLISIPNGIEYLIINKNN</sequence>
<protein>
    <recommendedName>
        <fullName evidence="3">F-box domain-containing protein</fullName>
    </recommendedName>
</protein>
<organism evidence="1 2">
    <name type="scientific">Cavenderia fasciculata</name>
    <name type="common">Slime mold</name>
    <name type="synonym">Dictyostelium fasciculatum</name>
    <dbReference type="NCBI Taxonomy" id="261658"/>
    <lineage>
        <taxon>Eukaryota</taxon>
        <taxon>Amoebozoa</taxon>
        <taxon>Evosea</taxon>
        <taxon>Eumycetozoa</taxon>
        <taxon>Dictyostelia</taxon>
        <taxon>Acytosteliales</taxon>
        <taxon>Cavenderiaceae</taxon>
        <taxon>Cavenderia</taxon>
    </lineage>
</organism>
<evidence type="ECO:0008006" key="3">
    <source>
        <dbReference type="Google" id="ProtNLM"/>
    </source>
</evidence>
<accession>F4Q0C3</accession>
<dbReference type="RefSeq" id="XP_004357097.1">
    <property type="nucleotide sequence ID" value="XM_004357042.1"/>
</dbReference>
<gene>
    <name evidence="1" type="ORF">DFA_03767</name>
</gene>
<proteinExistence type="predicted"/>
<dbReference type="GeneID" id="14870445"/>
<dbReference type="EMBL" id="GL883018">
    <property type="protein sequence ID" value="EGG18274.1"/>
    <property type="molecule type" value="Genomic_DNA"/>
</dbReference>
<name>F4Q0C3_CACFS</name>
<dbReference type="AlphaFoldDB" id="F4Q0C3"/>
<keyword evidence="2" id="KW-1185">Reference proteome</keyword>
<evidence type="ECO:0000313" key="1">
    <source>
        <dbReference type="EMBL" id="EGG18274.1"/>
    </source>
</evidence>
<evidence type="ECO:0000313" key="2">
    <source>
        <dbReference type="Proteomes" id="UP000007797"/>
    </source>
</evidence>
<dbReference type="Proteomes" id="UP000007797">
    <property type="component" value="Unassembled WGS sequence"/>
</dbReference>
<dbReference type="KEGG" id="dfa:DFA_03767"/>
<reference evidence="2" key="1">
    <citation type="journal article" date="2011" name="Genome Res.">
        <title>Phylogeny-wide analysis of social amoeba genomes highlights ancient origins for complex intercellular communication.</title>
        <authorList>
            <person name="Heidel A.J."/>
            <person name="Lawal H.M."/>
            <person name="Felder M."/>
            <person name="Schilde C."/>
            <person name="Helps N.R."/>
            <person name="Tunggal B."/>
            <person name="Rivero F."/>
            <person name="John U."/>
            <person name="Schleicher M."/>
            <person name="Eichinger L."/>
            <person name="Platzer M."/>
            <person name="Noegel A.A."/>
            <person name="Schaap P."/>
            <person name="Gloeckner G."/>
        </authorList>
    </citation>
    <scope>NUCLEOTIDE SEQUENCE [LARGE SCALE GENOMIC DNA]</scope>
    <source>
        <strain evidence="2">SH3</strain>
    </source>
</reference>